<proteinExistence type="predicted"/>
<comment type="caution">
    <text evidence="1">The sequence shown here is derived from an EMBL/GenBank/DDBJ whole genome shotgun (WGS) entry which is preliminary data.</text>
</comment>
<dbReference type="Proteomes" id="UP001227268">
    <property type="component" value="Unassembled WGS sequence"/>
</dbReference>
<accession>A0ACC2UXN7</accession>
<name>A0ACC2UXN7_9TREE</name>
<sequence>MTSNSPPNFKPIQHLHAHTAPPTCARYSPSGNLLATAGADGVVHLWDTSTTSAPYGHLKSLRGTHTRGINDLCFSANGVYLATASDDGTAVIWSLHSYKPLRTLTGHTSHVLCLAFNPKGNILATGSWDETVILWNVLKGTRIKTLQAHSDPVSSLAFNREGGMIVTGSCDGLISHASFTPNGLYIISFSLSSTIRIWNYHTSKVMKTFTGHRGVKFGSGLVLMDPRVEGCLERDEEVVVEEQDDDAGKDRKRRKLQHGDLDREEADHLPTEENGGAEPTSPQPMTTTTDTTTSIAEQRSIISQNPNMVSTVPVLESAAMDTTTGNGSEEAGDQGGNGLEVEPTDIVAAPLETTDTTTAAAAITPAFTSAEIEPAALSAPAAANGNGTLTPTVPETRSQAPPHTESEPEAVTQDGTTDGIPTAWLLSGTDTEDVFLWDVQSRQCLQRIHTQSYDISDGDRVQSSSQGNGADVHAGKSAAREAETAAAGDVKKDKDAAGREDRPTLALAAHPCRREIAVGGNGGRFGNVVSVWRSS</sequence>
<protein>
    <submittedName>
        <fullName evidence="1">Uncharacterized protein</fullName>
    </submittedName>
</protein>
<keyword evidence="2" id="KW-1185">Reference proteome</keyword>
<evidence type="ECO:0000313" key="2">
    <source>
        <dbReference type="Proteomes" id="UP001227268"/>
    </source>
</evidence>
<evidence type="ECO:0000313" key="1">
    <source>
        <dbReference type="EMBL" id="KAJ9091425.1"/>
    </source>
</evidence>
<dbReference type="EMBL" id="JASBWT010000053">
    <property type="protein sequence ID" value="KAJ9091425.1"/>
    <property type="molecule type" value="Genomic_DNA"/>
</dbReference>
<organism evidence="1 2">
    <name type="scientific">Naganishia friedmannii</name>
    <dbReference type="NCBI Taxonomy" id="89922"/>
    <lineage>
        <taxon>Eukaryota</taxon>
        <taxon>Fungi</taxon>
        <taxon>Dikarya</taxon>
        <taxon>Basidiomycota</taxon>
        <taxon>Agaricomycotina</taxon>
        <taxon>Tremellomycetes</taxon>
        <taxon>Filobasidiales</taxon>
        <taxon>Filobasidiaceae</taxon>
        <taxon>Naganishia</taxon>
    </lineage>
</organism>
<reference evidence="1" key="1">
    <citation type="submission" date="2023-04" db="EMBL/GenBank/DDBJ databases">
        <title>Draft Genome sequencing of Naganishia species isolated from polar environments using Oxford Nanopore Technology.</title>
        <authorList>
            <person name="Leo P."/>
            <person name="Venkateswaran K."/>
        </authorList>
    </citation>
    <scope>NUCLEOTIDE SEQUENCE</scope>
    <source>
        <strain evidence="1">MNA-CCFEE 5423</strain>
    </source>
</reference>
<gene>
    <name evidence="1" type="ORF">QFC21_007215</name>
</gene>